<reference evidence="1 3" key="2">
    <citation type="journal article" date="2014" name="BMC Genomics">
        <title>An improved genome release (version Mt4.0) for the model legume Medicago truncatula.</title>
        <authorList>
            <person name="Tang H."/>
            <person name="Krishnakumar V."/>
            <person name="Bidwell S."/>
            <person name="Rosen B."/>
            <person name="Chan A."/>
            <person name="Zhou S."/>
            <person name="Gentzbittel L."/>
            <person name="Childs K.L."/>
            <person name="Yandell M."/>
            <person name="Gundlach H."/>
            <person name="Mayer K.F."/>
            <person name="Schwartz D.C."/>
            <person name="Town C.D."/>
        </authorList>
    </citation>
    <scope>GENOME REANNOTATION</scope>
    <source>
        <strain evidence="2 3">cv. Jemalong A17</strain>
    </source>
</reference>
<keyword evidence="1" id="KW-0812">Transmembrane</keyword>
<proteinExistence type="predicted"/>
<evidence type="ECO:0000313" key="3">
    <source>
        <dbReference type="Proteomes" id="UP000002051"/>
    </source>
</evidence>
<gene>
    <name evidence="1" type="ordered locus">MTR_3g056460</name>
</gene>
<dbReference type="Proteomes" id="UP000002051">
    <property type="component" value="Chromosome 3"/>
</dbReference>
<dbReference type="EMBL" id="CM001219">
    <property type="protein sequence ID" value="AES70539.1"/>
    <property type="molecule type" value="Genomic_DNA"/>
</dbReference>
<dbReference type="PaxDb" id="3880-AES70539"/>
<keyword evidence="3" id="KW-1185">Reference proteome</keyword>
<accession>G7J238</accession>
<name>G7J238_MEDTR</name>
<dbReference type="EnsemblPlants" id="AES70539">
    <property type="protein sequence ID" value="AES70539"/>
    <property type="gene ID" value="MTR_3g056460"/>
</dbReference>
<protein>
    <submittedName>
        <fullName evidence="1">Transmembrane protein, putative</fullName>
    </submittedName>
</protein>
<reference evidence="1 3" key="1">
    <citation type="journal article" date="2011" name="Nature">
        <title>The Medicago genome provides insight into the evolution of rhizobial symbioses.</title>
        <authorList>
            <person name="Young N.D."/>
            <person name="Debelle F."/>
            <person name="Oldroyd G.E."/>
            <person name="Geurts R."/>
            <person name="Cannon S.B."/>
            <person name="Udvardi M.K."/>
            <person name="Benedito V.A."/>
            <person name="Mayer K.F."/>
            <person name="Gouzy J."/>
            <person name="Schoof H."/>
            <person name="Van de Peer Y."/>
            <person name="Proost S."/>
            <person name="Cook D.R."/>
            <person name="Meyers B.C."/>
            <person name="Spannagl M."/>
            <person name="Cheung F."/>
            <person name="De Mita S."/>
            <person name="Krishnakumar V."/>
            <person name="Gundlach H."/>
            <person name="Zhou S."/>
            <person name="Mudge J."/>
            <person name="Bharti A.K."/>
            <person name="Murray J.D."/>
            <person name="Naoumkina M.A."/>
            <person name="Rosen B."/>
            <person name="Silverstein K.A."/>
            <person name="Tang H."/>
            <person name="Rombauts S."/>
            <person name="Zhao P.X."/>
            <person name="Zhou P."/>
            <person name="Barbe V."/>
            <person name="Bardou P."/>
            <person name="Bechner M."/>
            <person name="Bellec A."/>
            <person name="Berger A."/>
            <person name="Berges H."/>
            <person name="Bidwell S."/>
            <person name="Bisseling T."/>
            <person name="Choisne N."/>
            <person name="Couloux A."/>
            <person name="Denny R."/>
            <person name="Deshpande S."/>
            <person name="Dai X."/>
            <person name="Doyle J.J."/>
            <person name="Dudez A.M."/>
            <person name="Farmer A.D."/>
            <person name="Fouteau S."/>
            <person name="Franken C."/>
            <person name="Gibelin C."/>
            <person name="Gish J."/>
            <person name="Goldstein S."/>
            <person name="Gonzalez A.J."/>
            <person name="Green P.J."/>
            <person name="Hallab A."/>
            <person name="Hartog M."/>
            <person name="Hua A."/>
            <person name="Humphray S.J."/>
            <person name="Jeong D.H."/>
            <person name="Jing Y."/>
            <person name="Jocker A."/>
            <person name="Kenton S.M."/>
            <person name="Kim D.J."/>
            <person name="Klee K."/>
            <person name="Lai H."/>
            <person name="Lang C."/>
            <person name="Lin S."/>
            <person name="Macmil S.L."/>
            <person name="Magdelenat G."/>
            <person name="Matthews L."/>
            <person name="McCorrison J."/>
            <person name="Monaghan E.L."/>
            <person name="Mun J.H."/>
            <person name="Najar F.Z."/>
            <person name="Nicholson C."/>
            <person name="Noirot C."/>
            <person name="O'Bleness M."/>
            <person name="Paule C.R."/>
            <person name="Poulain J."/>
            <person name="Prion F."/>
            <person name="Qin B."/>
            <person name="Qu C."/>
            <person name="Retzel E.F."/>
            <person name="Riddle C."/>
            <person name="Sallet E."/>
            <person name="Samain S."/>
            <person name="Samson N."/>
            <person name="Sanders I."/>
            <person name="Saurat O."/>
            <person name="Scarpelli C."/>
            <person name="Schiex T."/>
            <person name="Segurens B."/>
            <person name="Severin A.J."/>
            <person name="Sherrier D.J."/>
            <person name="Shi R."/>
            <person name="Sims S."/>
            <person name="Singer S.R."/>
            <person name="Sinharoy S."/>
            <person name="Sterck L."/>
            <person name="Viollet A."/>
            <person name="Wang B.B."/>
            <person name="Wang K."/>
            <person name="Wang M."/>
            <person name="Wang X."/>
            <person name="Warfsmann J."/>
            <person name="Weissenbach J."/>
            <person name="White D.D."/>
            <person name="White J.D."/>
            <person name="Wiley G.B."/>
            <person name="Wincker P."/>
            <person name="Xing Y."/>
            <person name="Yang L."/>
            <person name="Yao Z."/>
            <person name="Ying F."/>
            <person name="Zhai J."/>
            <person name="Zhou L."/>
            <person name="Zuber A."/>
            <person name="Denarie J."/>
            <person name="Dixon R.A."/>
            <person name="May G.D."/>
            <person name="Schwartz D.C."/>
            <person name="Rogers J."/>
            <person name="Quetier F."/>
            <person name="Town C.D."/>
            <person name="Roe B.A."/>
        </authorList>
    </citation>
    <scope>NUCLEOTIDE SEQUENCE [LARGE SCALE GENOMIC DNA]</scope>
    <source>
        <strain evidence="1">A17</strain>
        <strain evidence="2 3">cv. Jemalong A17</strain>
    </source>
</reference>
<organism evidence="1 3">
    <name type="scientific">Medicago truncatula</name>
    <name type="common">Barrel medic</name>
    <name type="synonym">Medicago tribuloides</name>
    <dbReference type="NCBI Taxonomy" id="3880"/>
    <lineage>
        <taxon>Eukaryota</taxon>
        <taxon>Viridiplantae</taxon>
        <taxon>Streptophyta</taxon>
        <taxon>Embryophyta</taxon>
        <taxon>Tracheophyta</taxon>
        <taxon>Spermatophyta</taxon>
        <taxon>Magnoliopsida</taxon>
        <taxon>eudicotyledons</taxon>
        <taxon>Gunneridae</taxon>
        <taxon>Pentapetalae</taxon>
        <taxon>rosids</taxon>
        <taxon>fabids</taxon>
        <taxon>Fabales</taxon>
        <taxon>Fabaceae</taxon>
        <taxon>Papilionoideae</taxon>
        <taxon>50 kb inversion clade</taxon>
        <taxon>NPAAA clade</taxon>
        <taxon>Hologalegina</taxon>
        <taxon>IRL clade</taxon>
        <taxon>Trifolieae</taxon>
        <taxon>Medicago</taxon>
    </lineage>
</organism>
<evidence type="ECO:0000313" key="2">
    <source>
        <dbReference type="EnsemblPlants" id="AES70539"/>
    </source>
</evidence>
<dbReference type="AlphaFoldDB" id="G7J238"/>
<evidence type="ECO:0000313" key="1">
    <source>
        <dbReference type="EMBL" id="AES70539.1"/>
    </source>
</evidence>
<dbReference type="HOGENOM" id="CLU_2240567_0_0_1"/>
<keyword evidence="1" id="KW-0472">Membrane</keyword>
<reference evidence="2" key="3">
    <citation type="submission" date="2015-04" db="UniProtKB">
        <authorList>
            <consortium name="EnsemblPlants"/>
        </authorList>
    </citation>
    <scope>IDENTIFICATION</scope>
    <source>
        <strain evidence="2">cv. Jemalong A17</strain>
    </source>
</reference>
<sequence length="105" mass="11720">MDTTRLIPLQLALLVVSSILVSDIFIEIVAGRINAEILSQNAQFNPTPECPYCETFKQCLHCCDSYRFDGYPACRDFAPLRPHCICDIRSTVPKNISSLTPTIAN</sequence>